<feature type="compositionally biased region" description="Low complexity" evidence="2">
    <location>
        <begin position="789"/>
        <end position="814"/>
    </location>
</feature>
<proteinExistence type="predicted"/>
<feature type="compositionally biased region" description="Basic and acidic residues" evidence="2">
    <location>
        <begin position="446"/>
        <end position="467"/>
    </location>
</feature>
<evidence type="ECO:0000256" key="1">
    <source>
        <dbReference type="SAM" id="Coils"/>
    </source>
</evidence>
<keyword evidence="1" id="KW-0175">Coiled coil</keyword>
<feature type="compositionally biased region" description="Low complexity" evidence="2">
    <location>
        <begin position="398"/>
        <end position="445"/>
    </location>
</feature>
<accession>A0AAV8AIP9</accession>
<dbReference type="AlphaFoldDB" id="A0AAV8AIP9"/>
<feature type="coiled-coil region" evidence="1">
    <location>
        <begin position="1012"/>
        <end position="1057"/>
    </location>
</feature>
<evidence type="ECO:0000259" key="3">
    <source>
        <dbReference type="Pfam" id="PF14959"/>
    </source>
</evidence>
<organism evidence="4 5">
    <name type="scientific">Anaeramoeba flamelloides</name>
    <dbReference type="NCBI Taxonomy" id="1746091"/>
    <lineage>
        <taxon>Eukaryota</taxon>
        <taxon>Metamonada</taxon>
        <taxon>Anaeramoebidae</taxon>
        <taxon>Anaeramoeba</taxon>
    </lineage>
</organism>
<feature type="region of interest" description="Disordered" evidence="2">
    <location>
        <begin position="782"/>
        <end position="817"/>
    </location>
</feature>
<dbReference type="Pfam" id="PF14959">
    <property type="entry name" value="GSAP-16"/>
    <property type="match status" value="1"/>
</dbReference>
<dbReference type="PANTHER" id="PTHR13630:SF1">
    <property type="entry name" value="GAMMA-SECRETASE-ACTIVATING PROTEIN"/>
    <property type="match status" value="1"/>
</dbReference>
<gene>
    <name evidence="4" type="ORF">M0812_04701</name>
</gene>
<feature type="region of interest" description="Disordered" evidence="2">
    <location>
        <begin position="616"/>
        <end position="646"/>
    </location>
</feature>
<name>A0AAV8AIP9_9EUKA</name>
<protein>
    <submittedName>
        <fullName evidence="4">Gamma-secretase-activating protein</fullName>
    </submittedName>
</protein>
<feature type="compositionally biased region" description="Basic and acidic residues" evidence="2">
    <location>
        <begin position="362"/>
        <end position="379"/>
    </location>
</feature>
<feature type="compositionally biased region" description="Acidic residues" evidence="2">
    <location>
        <begin position="621"/>
        <end position="633"/>
    </location>
</feature>
<dbReference type="EMBL" id="JANTQA010000008">
    <property type="protein sequence ID" value="KAJ3452921.1"/>
    <property type="molecule type" value="Genomic_DNA"/>
</dbReference>
<sequence length="1216" mass="142825">MLNIEIFFSSKSLISSATTSPKTLRIVGIGYNGTLLIAKRVKKCETNQNQKQKQKQKQKTKKEKSQRKIIFEELYLISYFNYKTISSQKPLWASKENEIILAASLSCDQSYLIVSLSQKILFKKHKGEFPKIKRYDSFVINLKTGESSSILLANQCFTEHLAFLPISKEFLEKKKKKKEIIKNFRLLSIIKKKKIQILALKISTNSLFNKKRWKTTIKQKKELFQSHIYSQFITEQKLLWVITSDLNLYYCYLHVFKFVGNKFKLLFKISIPESFVRNCLYKKKLKISKNKNTNLAYKHSNPLSHYNSSDKIHKNKSKKDHIKNKNIITKAKSFNRGLDQYQNKKNFENECIDKGNDKKVKSSNFKAEEKIEKGNKEEVSFEEEDGKEGREKITSLPIDNNSNNNSNTHDHNNSSSSSNINNNNSMNDNNIINTYTNKSKSNINRNNKDTNDDNNSKNSKENNSHDKINKKKRKKSQKGEQKIILHKLNILNPLNNKIKNKIVSLTYHIKGYISLIKLSDTMHCLCHQENLKEKTEKSIIVTIFIIEKKETLKFKIPISNISLENFKKIRIFFTKIPKNLLLIWIPKYYFHLIDCTPEHLTCTSLRFETGSPFVSTLPNMNDDEDDDDDDDERESEKGVNNHSKKKNNFLDQPNLISIPTDHFSLFLDKRSGYVYRYLLDSQSLLSVLNSPIGPKYSKLIIHYLLSHLDSEKLDFETRTNFQNTAYHFLIFCANHNLNRNFFKEFLISAPFQLLIQQKKFKNISISKIIPSTTIKKFKNIKKKKKEANKNPNQNQKTVINTDSDNNPNPDPNVNIKSNVKTKCNRCNNDNSNNKPERLIKTKVSVDGVIGKDEKKITIGDGVNGNLCIDVNCEKNYNDDDNSNEDNNENFNYVKNLVEISKNKVNLEKRQLMKNNQFGLFSFKNIWKNYHQKQTIQMHLDKYLSGKGNTELQKQRKQINNNTKSNQDVFLEILNDKINSHWQGKRKELALKLASKYNYCRKRELHKLWSLIKSNIIESLENENEKIDNNNNNNNTLLKNLNNNMQERKDNLKKWFQILLNLSSVFEALFFDPPKDFNYYFLRVSYKSLRKTEFCCYLNQNIFEIDQEFVQELVDKKKENHTFISKCIIHLKNQKTSLNYLMENSKEKRVLLQYFSSKHYHVYQNWQTSFQCNYDNFFAPYEINFKLFNDSFSKSTVNKEKEFILQNFDAFLPKGIL</sequence>
<reference evidence="4" key="1">
    <citation type="submission" date="2022-08" db="EMBL/GenBank/DDBJ databases">
        <title>Novel sulphate-reducing endosymbionts in the free-living metamonad Anaeramoeba.</title>
        <authorList>
            <person name="Jerlstrom-Hultqvist J."/>
            <person name="Cepicka I."/>
            <person name="Gallot-Lavallee L."/>
            <person name="Salas-Leiva D."/>
            <person name="Curtis B.A."/>
            <person name="Zahonova K."/>
            <person name="Pipaliya S."/>
            <person name="Dacks J."/>
            <person name="Roger A.J."/>
        </authorList>
    </citation>
    <scope>NUCLEOTIDE SEQUENCE</scope>
    <source>
        <strain evidence="4">Busselton2</strain>
    </source>
</reference>
<dbReference type="InterPro" id="IPR026172">
    <property type="entry name" value="GSAP_fam"/>
</dbReference>
<feature type="domain" description="Gamma-secretase-activating protein C-terminal" evidence="3">
    <location>
        <begin position="1051"/>
        <end position="1121"/>
    </location>
</feature>
<evidence type="ECO:0000256" key="2">
    <source>
        <dbReference type="SAM" id="MobiDB-lite"/>
    </source>
</evidence>
<evidence type="ECO:0000313" key="5">
    <source>
        <dbReference type="Proteomes" id="UP001146793"/>
    </source>
</evidence>
<evidence type="ECO:0000313" key="4">
    <source>
        <dbReference type="EMBL" id="KAJ3452921.1"/>
    </source>
</evidence>
<dbReference type="GO" id="GO:1902004">
    <property type="term" value="P:positive regulation of amyloid-beta formation"/>
    <property type="evidence" value="ECO:0007669"/>
    <property type="project" value="TreeGrafter"/>
</dbReference>
<feature type="region of interest" description="Disordered" evidence="2">
    <location>
        <begin position="362"/>
        <end position="480"/>
    </location>
</feature>
<comment type="caution">
    <text evidence="4">The sequence shown here is derived from an EMBL/GenBank/DDBJ whole genome shotgun (WGS) entry which is preliminary data.</text>
</comment>
<dbReference type="GO" id="GO:0005802">
    <property type="term" value="C:trans-Golgi network"/>
    <property type="evidence" value="ECO:0007669"/>
    <property type="project" value="TreeGrafter"/>
</dbReference>
<dbReference type="InterPro" id="IPR028010">
    <property type="entry name" value="GSAP_C_dom"/>
</dbReference>
<dbReference type="Proteomes" id="UP001146793">
    <property type="component" value="Unassembled WGS sequence"/>
</dbReference>
<dbReference type="PANTHER" id="PTHR13630">
    <property type="entry name" value="GAMMA-SECRETASE-ACTIVATING PROTEIN"/>
    <property type="match status" value="1"/>
</dbReference>